<feature type="compositionally biased region" description="Basic and acidic residues" evidence="4">
    <location>
        <begin position="799"/>
        <end position="812"/>
    </location>
</feature>
<dbReference type="SMART" id="SM00304">
    <property type="entry name" value="HAMP"/>
    <property type="match status" value="3"/>
</dbReference>
<dbReference type="Pfam" id="PF00015">
    <property type="entry name" value="MCPsignal"/>
    <property type="match status" value="1"/>
</dbReference>
<comment type="similarity">
    <text evidence="2">Belongs to the methyl-accepting chemotaxis (MCP) protein family.</text>
</comment>
<gene>
    <name evidence="8" type="ORF">ACFQL9_16895</name>
</gene>
<keyword evidence="1 3" id="KW-0807">Transducer</keyword>
<dbReference type="Gene3D" id="6.10.340.10">
    <property type="match status" value="1"/>
</dbReference>
<evidence type="ECO:0000256" key="1">
    <source>
        <dbReference type="ARBA" id="ARBA00023224"/>
    </source>
</evidence>
<organism evidence="8 9">
    <name type="scientific">Halobaculum lipolyticum</name>
    <dbReference type="NCBI Taxonomy" id="3032001"/>
    <lineage>
        <taxon>Archaea</taxon>
        <taxon>Methanobacteriati</taxon>
        <taxon>Methanobacteriota</taxon>
        <taxon>Stenosarchaea group</taxon>
        <taxon>Halobacteria</taxon>
        <taxon>Halobacteriales</taxon>
        <taxon>Haloferacaceae</taxon>
        <taxon>Halobaculum</taxon>
    </lineage>
</organism>
<evidence type="ECO:0000259" key="7">
    <source>
        <dbReference type="PROSITE" id="PS50885"/>
    </source>
</evidence>
<dbReference type="SUPFAM" id="SSF58104">
    <property type="entry name" value="Methyl-accepting chemotaxis protein (MCP) signaling domain"/>
    <property type="match status" value="1"/>
</dbReference>
<dbReference type="RefSeq" id="WP_284031242.1">
    <property type="nucleotide sequence ID" value="NZ_CP126154.1"/>
</dbReference>
<feature type="region of interest" description="Disordered" evidence="4">
    <location>
        <begin position="1"/>
        <end position="21"/>
    </location>
</feature>
<proteinExistence type="inferred from homology"/>
<dbReference type="InterPro" id="IPR004089">
    <property type="entry name" value="MCPsignal_dom"/>
</dbReference>
<keyword evidence="5" id="KW-0472">Membrane</keyword>
<feature type="transmembrane region" description="Helical" evidence="5">
    <location>
        <begin position="291"/>
        <end position="310"/>
    </location>
</feature>
<feature type="domain" description="HAMP" evidence="7">
    <location>
        <begin position="311"/>
        <end position="369"/>
    </location>
</feature>
<dbReference type="PRINTS" id="PR00260">
    <property type="entry name" value="CHEMTRNSDUCR"/>
</dbReference>
<dbReference type="Proteomes" id="UP001596461">
    <property type="component" value="Unassembled WGS sequence"/>
</dbReference>
<dbReference type="CDD" id="cd06225">
    <property type="entry name" value="HAMP"/>
    <property type="match status" value="1"/>
</dbReference>
<dbReference type="CDD" id="cd11386">
    <property type="entry name" value="MCP_signal"/>
    <property type="match status" value="1"/>
</dbReference>
<evidence type="ECO:0000256" key="5">
    <source>
        <dbReference type="SAM" id="Phobius"/>
    </source>
</evidence>
<evidence type="ECO:0000256" key="3">
    <source>
        <dbReference type="PROSITE-ProRule" id="PRU00284"/>
    </source>
</evidence>
<dbReference type="EMBL" id="JBHTAH010000022">
    <property type="protein sequence ID" value="MFC7071325.1"/>
    <property type="molecule type" value="Genomic_DNA"/>
</dbReference>
<keyword evidence="9" id="KW-1185">Reference proteome</keyword>
<name>A0ABD5WFT6_9EURY</name>
<feature type="domain" description="HAMP" evidence="7">
    <location>
        <begin position="415"/>
        <end position="468"/>
    </location>
</feature>
<feature type="compositionally biased region" description="Low complexity" evidence="4">
    <location>
        <begin position="784"/>
        <end position="798"/>
    </location>
</feature>
<dbReference type="GeneID" id="81126115"/>
<accession>A0ABD5WFT6</accession>
<dbReference type="PROSITE" id="PS50885">
    <property type="entry name" value="HAMP"/>
    <property type="match status" value="2"/>
</dbReference>
<evidence type="ECO:0000256" key="4">
    <source>
        <dbReference type="SAM" id="MobiDB-lite"/>
    </source>
</evidence>
<dbReference type="SMART" id="SM00283">
    <property type="entry name" value="MA"/>
    <property type="match status" value="1"/>
</dbReference>
<evidence type="ECO:0000256" key="2">
    <source>
        <dbReference type="ARBA" id="ARBA00029447"/>
    </source>
</evidence>
<dbReference type="PANTHER" id="PTHR32089:SF112">
    <property type="entry name" value="LYSOZYME-LIKE PROTEIN-RELATED"/>
    <property type="match status" value="1"/>
</dbReference>
<dbReference type="GO" id="GO:0007165">
    <property type="term" value="P:signal transduction"/>
    <property type="evidence" value="ECO:0007669"/>
    <property type="project" value="UniProtKB-KW"/>
</dbReference>
<comment type="caution">
    <text evidence="8">The sequence shown here is derived from an EMBL/GenBank/DDBJ whole genome shotgun (WGS) entry which is preliminary data.</text>
</comment>
<sequence length="812" mass="83650">MTTDSDTPEPGPGDPAAGGDGVAALVPDVLRATYLRKFAVLTLATLVVVAGAGVVLQGEVAAELRGQKHAELQTNAELEANEISVWLRSQRQATRLLADATAPHVGDDLEPYLAGELAALPESTDAIHYVDATSGEVYESTTPDRVGTTYSHAALVFNTDDDVVMGVPYERGGDQLIGFASLVPGTERAVVVTVDAATVAEGFHSSVEGGETQVVEVDSGTVVLSSVADQVFTQYDGNRTMVAGWETETGSHETNASVLGYAPVEGTDWVVLESAPRANAYALVQTVRTEFLILVALSLGGFVLLGGTVGRSTGRTLRSLAGQADALARGELTDEAVRGDGAAVARIDEVGRMQRSFAAVSTYVRDAADQADAVADREFDAPALEREVPGRLGESLGTMATDLESLLEELAATNEALQQAAESYGDGMDRAAAGDLTVRLDDDVDNEAMARIARRFNEMLAEIAGTVARVESVAGSVARASEQADRGVSEAERAADEVAESVAEISAGAAQQSTHVDRVTGEMGDLSAAVEEVASTADDVAARSAEAADRGERGTDLASAAAAEMDAIESTTERTADAVRDLDDDVDEIGEIVDLIDGIAEQTNTLALNASIEAARAGAEGNGFAVVAEEVKALAAETREATTRIAALVDDVQSSTTGAVADIERTSDRVADGADTIERGLAALEDVVEAVEESNDGVQAIATAADDQAESAEEVVAMTDEVATVSEETAAEAQSVAAAADQQASSLNEVAGELDRLSSRAAELDRLTDEFETDGAGADGTAGVGADAGVDAEPGAVDDAARPAETDGGESR</sequence>
<reference evidence="8 9" key="1">
    <citation type="journal article" date="2019" name="Int. J. Syst. Evol. Microbiol.">
        <title>The Global Catalogue of Microorganisms (GCM) 10K type strain sequencing project: providing services to taxonomists for standard genome sequencing and annotation.</title>
        <authorList>
            <consortium name="The Broad Institute Genomics Platform"/>
            <consortium name="The Broad Institute Genome Sequencing Center for Infectious Disease"/>
            <person name="Wu L."/>
            <person name="Ma J."/>
        </authorList>
    </citation>
    <scope>NUCLEOTIDE SEQUENCE [LARGE SCALE GENOMIC DNA]</scope>
    <source>
        <strain evidence="8 9">DT31</strain>
    </source>
</reference>
<evidence type="ECO:0000313" key="9">
    <source>
        <dbReference type="Proteomes" id="UP001596461"/>
    </source>
</evidence>
<dbReference type="InterPro" id="IPR004090">
    <property type="entry name" value="Chemotax_Me-accpt_rcpt"/>
</dbReference>
<keyword evidence="5" id="KW-1133">Transmembrane helix</keyword>
<evidence type="ECO:0000313" key="8">
    <source>
        <dbReference type="EMBL" id="MFC7071325.1"/>
    </source>
</evidence>
<dbReference type="InterPro" id="IPR003660">
    <property type="entry name" value="HAMP_dom"/>
</dbReference>
<feature type="domain" description="Methyl-accepting transducer" evidence="6">
    <location>
        <begin position="487"/>
        <end position="723"/>
    </location>
</feature>
<protein>
    <submittedName>
        <fullName evidence="8">Methyl-accepting chemotaxis protein</fullName>
    </submittedName>
</protein>
<evidence type="ECO:0000259" key="6">
    <source>
        <dbReference type="PROSITE" id="PS50111"/>
    </source>
</evidence>
<feature type="region of interest" description="Disordered" evidence="4">
    <location>
        <begin position="765"/>
        <end position="812"/>
    </location>
</feature>
<dbReference type="PANTHER" id="PTHR32089">
    <property type="entry name" value="METHYL-ACCEPTING CHEMOTAXIS PROTEIN MCPB"/>
    <property type="match status" value="1"/>
</dbReference>
<dbReference type="Gene3D" id="1.10.287.950">
    <property type="entry name" value="Methyl-accepting chemotaxis protein"/>
    <property type="match status" value="1"/>
</dbReference>
<keyword evidence="5" id="KW-0812">Transmembrane</keyword>
<dbReference type="AlphaFoldDB" id="A0ABD5WFT6"/>
<feature type="transmembrane region" description="Helical" evidence="5">
    <location>
        <begin position="38"/>
        <end position="56"/>
    </location>
</feature>
<dbReference type="PROSITE" id="PS50111">
    <property type="entry name" value="CHEMOTAXIS_TRANSDUC_2"/>
    <property type="match status" value="1"/>
</dbReference>